<keyword evidence="2" id="KW-1185">Reference proteome</keyword>
<accession>A0ABR1SCF0</accession>
<gene>
    <name evidence="1" type="ORF">PG993_010800</name>
</gene>
<sequence length="118" mass="13152">MHSVLQKQIHGDLVKSWTMDLHHAQFCLAILERCGLAHSTTSRMQNQLANLLRCVANFTPFGPSVLLPQDYPLTIPEAGVGEEISERMRLSVKLLVRLCGPFNNLDNYGMQVAYGSPT</sequence>
<reference evidence="1 2" key="1">
    <citation type="submission" date="2023-01" db="EMBL/GenBank/DDBJ databases">
        <title>Analysis of 21 Apiospora genomes using comparative genomics revels a genus with tremendous synthesis potential of carbohydrate active enzymes and secondary metabolites.</title>
        <authorList>
            <person name="Sorensen T."/>
        </authorList>
    </citation>
    <scope>NUCLEOTIDE SEQUENCE [LARGE SCALE GENOMIC DNA]</scope>
    <source>
        <strain evidence="1 2">CBS 33761</strain>
    </source>
</reference>
<evidence type="ECO:0000313" key="2">
    <source>
        <dbReference type="Proteomes" id="UP001444661"/>
    </source>
</evidence>
<protein>
    <submittedName>
        <fullName evidence="1">Uncharacterized protein</fullName>
    </submittedName>
</protein>
<organism evidence="1 2">
    <name type="scientific">Apiospora rasikravindrae</name>
    <dbReference type="NCBI Taxonomy" id="990691"/>
    <lineage>
        <taxon>Eukaryota</taxon>
        <taxon>Fungi</taxon>
        <taxon>Dikarya</taxon>
        <taxon>Ascomycota</taxon>
        <taxon>Pezizomycotina</taxon>
        <taxon>Sordariomycetes</taxon>
        <taxon>Xylariomycetidae</taxon>
        <taxon>Amphisphaeriales</taxon>
        <taxon>Apiosporaceae</taxon>
        <taxon>Apiospora</taxon>
    </lineage>
</organism>
<comment type="caution">
    <text evidence="1">The sequence shown here is derived from an EMBL/GenBank/DDBJ whole genome shotgun (WGS) entry which is preliminary data.</text>
</comment>
<proteinExistence type="predicted"/>
<name>A0ABR1SCF0_9PEZI</name>
<dbReference type="EMBL" id="JAQQWK010000010">
    <property type="protein sequence ID" value="KAK8029509.1"/>
    <property type="molecule type" value="Genomic_DNA"/>
</dbReference>
<evidence type="ECO:0000313" key="1">
    <source>
        <dbReference type="EMBL" id="KAK8029509.1"/>
    </source>
</evidence>
<dbReference type="Proteomes" id="UP001444661">
    <property type="component" value="Unassembled WGS sequence"/>
</dbReference>